<evidence type="ECO:0000313" key="11">
    <source>
        <dbReference type="Proteomes" id="UP001156215"/>
    </source>
</evidence>
<dbReference type="InterPro" id="IPR036737">
    <property type="entry name" value="OmpA-like_sf"/>
</dbReference>
<dbReference type="EMBL" id="CP098242">
    <property type="protein sequence ID" value="WAW10390.1"/>
    <property type="molecule type" value="Genomic_DNA"/>
</dbReference>
<evidence type="ECO:0000256" key="5">
    <source>
        <dbReference type="ARBA" id="ARBA00022989"/>
    </source>
</evidence>
<dbReference type="InterPro" id="IPR050330">
    <property type="entry name" value="Bact_OuterMem_StrucFunc"/>
</dbReference>
<evidence type="ECO:0000256" key="4">
    <source>
        <dbReference type="ARBA" id="ARBA00022692"/>
    </source>
</evidence>
<proteinExistence type="inferred from homology"/>
<feature type="domain" description="OmpA-like" evidence="9">
    <location>
        <begin position="85"/>
        <end position="217"/>
    </location>
</feature>
<evidence type="ECO:0000256" key="7">
    <source>
        <dbReference type="PROSITE-ProRule" id="PRU00473"/>
    </source>
</evidence>
<protein>
    <submittedName>
        <fullName evidence="10">OmpA family protein</fullName>
    </submittedName>
</protein>
<dbReference type="InterPro" id="IPR025713">
    <property type="entry name" value="MotB-like_N_dom"/>
</dbReference>
<evidence type="ECO:0000256" key="3">
    <source>
        <dbReference type="ARBA" id="ARBA00022475"/>
    </source>
</evidence>
<dbReference type="InterPro" id="IPR006665">
    <property type="entry name" value="OmpA-like"/>
</dbReference>
<evidence type="ECO:0000256" key="8">
    <source>
        <dbReference type="SAM" id="Phobius"/>
    </source>
</evidence>
<comment type="similarity">
    <text evidence="2">Belongs to the MotB family.</text>
</comment>
<dbReference type="PANTHER" id="PTHR30329:SF21">
    <property type="entry name" value="LIPOPROTEIN YIAD-RELATED"/>
    <property type="match status" value="1"/>
</dbReference>
<name>A0A9E9LZ94_9BURK</name>
<evidence type="ECO:0000256" key="2">
    <source>
        <dbReference type="ARBA" id="ARBA00008914"/>
    </source>
</evidence>
<evidence type="ECO:0000313" key="10">
    <source>
        <dbReference type="EMBL" id="WAW10390.1"/>
    </source>
</evidence>
<dbReference type="AlphaFoldDB" id="A0A9E9LZ94"/>
<reference evidence="10" key="1">
    <citation type="journal article" date="2022" name="Front. Microbiol.">
        <title>New perspectives on an old grouping: The genomic and phenotypic variability of Oxalobacter formigenes and the implications for calcium oxalate stone prevention.</title>
        <authorList>
            <person name="Chmiel J.A."/>
            <person name="Carr C."/>
            <person name="Stuivenberg G.A."/>
            <person name="Venema R."/>
            <person name="Chanyi R.M."/>
            <person name="Al K.F."/>
            <person name="Giguere D."/>
            <person name="Say H."/>
            <person name="Akouris P.P."/>
            <person name="Dominguez Romero S.A."/>
            <person name="Kwong A."/>
            <person name="Tai V."/>
            <person name="Koval S.F."/>
            <person name="Razvi H."/>
            <person name="Bjazevic J."/>
            <person name="Burton J.P."/>
        </authorList>
    </citation>
    <scope>NUCLEOTIDE SEQUENCE</scope>
    <source>
        <strain evidence="10">WoOx3</strain>
    </source>
</reference>
<dbReference type="Proteomes" id="UP001156215">
    <property type="component" value="Chromosome"/>
</dbReference>
<dbReference type="SUPFAM" id="SSF103088">
    <property type="entry name" value="OmpA-like"/>
    <property type="match status" value="1"/>
</dbReference>
<keyword evidence="4 8" id="KW-0812">Transmembrane</keyword>
<feature type="transmembrane region" description="Helical" evidence="8">
    <location>
        <begin position="20"/>
        <end position="46"/>
    </location>
</feature>
<dbReference type="Gene3D" id="3.30.1330.60">
    <property type="entry name" value="OmpA-like domain"/>
    <property type="match status" value="1"/>
</dbReference>
<sequence>MLGKRIIIGKKNRDEGEKPFWISFADLMTALMVLFLLVMSVALLAVTKTVSETERRKAAREEEISQLLTQLEGVAKQHPGMTINREKNVIDFGDRVRFETGSSQLTAEQAKYLRAFLPDVLQLAQQQPGEKWLKRIVVEGFADQRGDYLMNLNLSLQRSQRVLCVLLATVGEGESPLSDDDKEKVRDLFLVGGYSFNSAKKSLEESRRIELRLEYYELDETRVKNEDIPRGNFGVCRI</sequence>
<dbReference type="PANTHER" id="PTHR30329">
    <property type="entry name" value="STATOR ELEMENT OF FLAGELLAR MOTOR COMPLEX"/>
    <property type="match status" value="1"/>
</dbReference>
<dbReference type="RefSeq" id="WP_269309401.1">
    <property type="nucleotide sequence ID" value="NZ_CP098242.1"/>
</dbReference>
<evidence type="ECO:0000256" key="1">
    <source>
        <dbReference type="ARBA" id="ARBA00004162"/>
    </source>
</evidence>
<dbReference type="KEGG" id="ovb:NB640_01615"/>
<dbReference type="Pfam" id="PF00691">
    <property type="entry name" value="OmpA"/>
    <property type="match status" value="1"/>
</dbReference>
<comment type="subcellular location">
    <subcellularLocation>
        <location evidence="1">Cell membrane</location>
        <topology evidence="1">Single-pass membrane protein</topology>
    </subcellularLocation>
</comment>
<dbReference type="GO" id="GO:0005886">
    <property type="term" value="C:plasma membrane"/>
    <property type="evidence" value="ECO:0007669"/>
    <property type="project" value="UniProtKB-SubCell"/>
</dbReference>
<dbReference type="PROSITE" id="PS51123">
    <property type="entry name" value="OMPA_2"/>
    <property type="match status" value="1"/>
</dbReference>
<evidence type="ECO:0000259" key="9">
    <source>
        <dbReference type="PROSITE" id="PS51123"/>
    </source>
</evidence>
<accession>A0A9E9LZ94</accession>
<gene>
    <name evidence="10" type="ORF">NB640_01615</name>
</gene>
<keyword evidence="3" id="KW-1003">Cell membrane</keyword>
<organism evidence="10 11">
    <name type="scientific">Oxalobacter vibrioformis</name>
    <dbReference type="NCBI Taxonomy" id="933080"/>
    <lineage>
        <taxon>Bacteria</taxon>
        <taxon>Pseudomonadati</taxon>
        <taxon>Pseudomonadota</taxon>
        <taxon>Betaproteobacteria</taxon>
        <taxon>Burkholderiales</taxon>
        <taxon>Oxalobacteraceae</taxon>
        <taxon>Oxalobacter</taxon>
    </lineage>
</organism>
<keyword evidence="11" id="KW-1185">Reference proteome</keyword>
<evidence type="ECO:0000256" key="6">
    <source>
        <dbReference type="ARBA" id="ARBA00023136"/>
    </source>
</evidence>
<keyword evidence="5 8" id="KW-1133">Transmembrane helix</keyword>
<dbReference type="Pfam" id="PF13677">
    <property type="entry name" value="MotB_plug"/>
    <property type="match status" value="1"/>
</dbReference>
<keyword evidence="6 7" id="KW-0472">Membrane</keyword>